<name>A0A6B3QXF7_STRTE</name>
<proteinExistence type="predicted"/>
<dbReference type="RefSeq" id="WP_164460259.1">
    <property type="nucleotide sequence ID" value="NZ_JAAIFS010000007.1"/>
</dbReference>
<dbReference type="AlphaFoldDB" id="A0A6B3QXF7"/>
<comment type="caution">
    <text evidence="2">The sequence shown here is derived from an EMBL/GenBank/DDBJ whole genome shotgun (WGS) entry which is preliminary data.</text>
</comment>
<evidence type="ECO:0008006" key="3">
    <source>
        <dbReference type="Google" id="ProtNLM"/>
    </source>
</evidence>
<protein>
    <recommendedName>
        <fullName evidence="3">SseB family protein</fullName>
    </recommendedName>
</protein>
<dbReference type="EMBL" id="JAAIFS010000007">
    <property type="protein sequence ID" value="NEV90744.1"/>
    <property type="molecule type" value="Genomic_DNA"/>
</dbReference>
<reference evidence="2" key="1">
    <citation type="journal article" date="2020" name="Microorganisms">
        <title>Isolation, Genomic and Metabolomic Characterization of Streptomyces tendae VITAKN with Quorum Sensing Inhibitory Activity from Southern India.</title>
        <authorList>
            <person name="Ishaque N.M."/>
            <person name="Burgsdorf I."/>
            <person name="Limlingan Malit J.J."/>
            <person name="Saha S."/>
            <person name="Teta R."/>
            <person name="Ewe D."/>
            <person name="Kannabiran K."/>
            <person name="Hrouzek P."/>
            <person name="Steindler L."/>
            <person name="Costantino V."/>
            <person name="Saurav K."/>
        </authorList>
    </citation>
    <scope>NUCLEOTIDE SEQUENCE</scope>
    <source>
        <strain evidence="2">VITAKN</strain>
    </source>
</reference>
<organism evidence="2">
    <name type="scientific">Streptomyces tendae</name>
    <dbReference type="NCBI Taxonomy" id="1932"/>
    <lineage>
        <taxon>Bacteria</taxon>
        <taxon>Bacillati</taxon>
        <taxon>Actinomycetota</taxon>
        <taxon>Actinomycetes</taxon>
        <taxon>Kitasatosporales</taxon>
        <taxon>Streptomycetaceae</taxon>
        <taxon>Streptomyces</taxon>
    </lineage>
</organism>
<evidence type="ECO:0000313" key="2">
    <source>
        <dbReference type="EMBL" id="NEV90744.1"/>
    </source>
</evidence>
<gene>
    <name evidence="2" type="ORF">GUR47_29375</name>
</gene>
<dbReference type="InterPro" id="IPR049975">
    <property type="entry name" value="SAV_915-like_dom"/>
</dbReference>
<sequence length="127" mass="13440">MTEPLYDEDPEPSERFPAGLLYVPFRPGPCGHTTLRLFRTPLGRRTAVGFTSRRRLVTTLGTEQAWIRLAAPALRALAEPLGVTTLTVDPQFTAPAAAPERARAAAPAAPDRAASAAPAPASALRVG</sequence>
<accession>A0A6B3QXF7</accession>
<dbReference type="NCBIfam" id="NF042914">
    <property type="entry name" value="SAV915_dom"/>
    <property type="match status" value="1"/>
</dbReference>
<evidence type="ECO:0000256" key="1">
    <source>
        <dbReference type="SAM" id="MobiDB-lite"/>
    </source>
</evidence>
<feature type="region of interest" description="Disordered" evidence="1">
    <location>
        <begin position="94"/>
        <end position="127"/>
    </location>
</feature>